<protein>
    <recommendedName>
        <fullName evidence="3">DUF433 domain-containing protein</fullName>
    </recommendedName>
</protein>
<keyword evidence="2" id="KW-1185">Reference proteome</keyword>
<gene>
    <name evidence="1" type="ORF">A19Y_0714</name>
</gene>
<evidence type="ECO:0000313" key="1">
    <source>
        <dbReference type="EMBL" id="KEI65884.1"/>
    </source>
</evidence>
<dbReference type="InterPro" id="IPR036388">
    <property type="entry name" value="WH-like_DNA-bd_sf"/>
</dbReference>
<dbReference type="Proteomes" id="UP000027395">
    <property type="component" value="Chromosome"/>
</dbReference>
<dbReference type="PATRIC" id="fig|388467.6.peg.655"/>
<sequence>MAVMTYNFGSFIQKFSVYRNDTGLLGIIRNNTFDLKPALVVPNGDKIVSLVLECESPPLRKDATGAIRVGNSRVLLELVIRGFQDGASPETIVQRYSTLSLSDVYITIGYYLRHQQEIESYLNEREHLAESVHQRFSEIQPDLSLIRSRLLAQQTP</sequence>
<dbReference type="HOGENOM" id="CLU_146679_0_0_3"/>
<organism evidence="1 2">
    <name type="scientific">Planktothrix agardhii (strain NIVA-CYA 126/8)</name>
    <dbReference type="NCBI Taxonomy" id="388467"/>
    <lineage>
        <taxon>Bacteria</taxon>
        <taxon>Bacillati</taxon>
        <taxon>Cyanobacteriota</taxon>
        <taxon>Cyanophyceae</taxon>
        <taxon>Oscillatoriophycideae</taxon>
        <taxon>Oscillatoriales</taxon>
        <taxon>Microcoleaceae</taxon>
        <taxon>Planktothrix</taxon>
    </lineage>
</organism>
<dbReference type="SUPFAM" id="SSF46689">
    <property type="entry name" value="Homeodomain-like"/>
    <property type="match status" value="1"/>
</dbReference>
<dbReference type="InterPro" id="IPR009057">
    <property type="entry name" value="Homeodomain-like_sf"/>
</dbReference>
<evidence type="ECO:0008006" key="3">
    <source>
        <dbReference type="Google" id="ProtNLM"/>
    </source>
</evidence>
<evidence type="ECO:0000313" key="2">
    <source>
        <dbReference type="Proteomes" id="UP000027395"/>
    </source>
</evidence>
<dbReference type="STRING" id="388467.A19Y_0714"/>
<dbReference type="EMBL" id="CM002803">
    <property type="protein sequence ID" value="KEI65884.1"/>
    <property type="molecule type" value="Genomic_DNA"/>
</dbReference>
<proteinExistence type="predicted"/>
<reference evidence="1 2" key="1">
    <citation type="journal article" date="2014" name="Appl. Environ. Microbiol.">
        <title>Elucidation of insertion elements encoded on plasmids and in vitro construction of shuttle vectors from the toxic cyanobacterium Planktothrix.</title>
        <authorList>
            <person name="Christiansen G."/>
            <person name="Goesmann A."/>
            <person name="Kurmayer R."/>
        </authorList>
    </citation>
    <scope>NUCLEOTIDE SEQUENCE [LARGE SCALE GENOMIC DNA]</scope>
    <source>
        <strain evidence="1 2">NIVA-CYA 126/8</strain>
    </source>
</reference>
<accession>A0A073CC59</accession>
<dbReference type="eggNOG" id="COG2442">
    <property type="taxonomic scope" value="Bacteria"/>
</dbReference>
<name>A0A073CC59_PLAA1</name>
<dbReference type="Gene3D" id="1.10.10.10">
    <property type="entry name" value="Winged helix-like DNA-binding domain superfamily/Winged helix DNA-binding domain"/>
    <property type="match status" value="1"/>
</dbReference>
<dbReference type="AlphaFoldDB" id="A0A073CC59"/>